<dbReference type="InterPro" id="IPR013216">
    <property type="entry name" value="Methyltransf_11"/>
</dbReference>
<dbReference type="Pfam" id="PF08241">
    <property type="entry name" value="Methyltransf_11"/>
    <property type="match status" value="1"/>
</dbReference>
<dbReference type="AlphaFoldDB" id="A0A1M7QKT9"/>
<dbReference type="InterPro" id="IPR029063">
    <property type="entry name" value="SAM-dependent_MTases_sf"/>
</dbReference>
<evidence type="ECO:0000313" key="2">
    <source>
        <dbReference type="EMBL" id="SHN31815.1"/>
    </source>
</evidence>
<gene>
    <name evidence="2" type="ORF">SAMN04488057_11979</name>
</gene>
<dbReference type="SUPFAM" id="SSF53335">
    <property type="entry name" value="S-adenosyl-L-methionine-dependent methyltransferases"/>
    <property type="match status" value="1"/>
</dbReference>
<dbReference type="STRING" id="388280.SAMN04488057_11979"/>
<dbReference type="Gene3D" id="3.40.50.150">
    <property type="entry name" value="Vaccinia Virus protein VP39"/>
    <property type="match status" value="1"/>
</dbReference>
<organism evidence="2 3">
    <name type="scientific">Cyclobacterium lianum</name>
    <dbReference type="NCBI Taxonomy" id="388280"/>
    <lineage>
        <taxon>Bacteria</taxon>
        <taxon>Pseudomonadati</taxon>
        <taxon>Bacteroidota</taxon>
        <taxon>Cytophagia</taxon>
        <taxon>Cytophagales</taxon>
        <taxon>Cyclobacteriaceae</taxon>
        <taxon>Cyclobacterium</taxon>
    </lineage>
</organism>
<evidence type="ECO:0000313" key="3">
    <source>
        <dbReference type="Proteomes" id="UP000184513"/>
    </source>
</evidence>
<proteinExistence type="predicted"/>
<keyword evidence="3" id="KW-1185">Reference proteome</keyword>
<sequence length="222" mass="26069">MIDKKYITHKREPFFEIARKFIDKGAKVLDVGPGDGSFSAYCGRDDFFLLEGNQDSVNSLKKRYRNVYLGKVPAIPFENDFFDLIHCSHIVEHLRPDDLYNFLIEMNRTLKIGGKIVVSAPLLWEEFYNDLSHVKPYNPMVFEKYLCKVEGMNPTRTPVSRSYVMIEIVYRYRNNFERFNLHNLNPKSLINRFFNSIFWRLGSNGLVFLEKTGYTIVLQKNA</sequence>
<dbReference type="EMBL" id="FRCY01000019">
    <property type="protein sequence ID" value="SHN31815.1"/>
    <property type="molecule type" value="Genomic_DNA"/>
</dbReference>
<accession>A0A1M7QKT9</accession>
<name>A0A1M7QKT9_9BACT</name>
<keyword evidence="2" id="KW-0489">Methyltransferase</keyword>
<dbReference type="GO" id="GO:0008757">
    <property type="term" value="F:S-adenosylmethionine-dependent methyltransferase activity"/>
    <property type="evidence" value="ECO:0007669"/>
    <property type="project" value="InterPro"/>
</dbReference>
<feature type="domain" description="Methyltransferase type 11" evidence="1">
    <location>
        <begin position="29"/>
        <end position="118"/>
    </location>
</feature>
<protein>
    <submittedName>
        <fullName evidence="2">Methyltransferase domain-containing protein</fullName>
    </submittedName>
</protein>
<dbReference type="RefSeq" id="WP_073097683.1">
    <property type="nucleotide sequence ID" value="NZ_FRCY01000019.1"/>
</dbReference>
<dbReference type="OrthoDB" id="3896938at2"/>
<reference evidence="2 3" key="1">
    <citation type="submission" date="2016-11" db="EMBL/GenBank/DDBJ databases">
        <authorList>
            <person name="Jaros S."/>
            <person name="Januszkiewicz K."/>
            <person name="Wedrychowicz H."/>
        </authorList>
    </citation>
    <scope>NUCLEOTIDE SEQUENCE [LARGE SCALE GENOMIC DNA]</scope>
    <source>
        <strain evidence="2 3">CGMCC 1.6102</strain>
    </source>
</reference>
<dbReference type="CDD" id="cd02440">
    <property type="entry name" value="AdoMet_MTases"/>
    <property type="match status" value="1"/>
</dbReference>
<evidence type="ECO:0000259" key="1">
    <source>
        <dbReference type="Pfam" id="PF08241"/>
    </source>
</evidence>
<dbReference type="GO" id="GO:0032259">
    <property type="term" value="P:methylation"/>
    <property type="evidence" value="ECO:0007669"/>
    <property type="project" value="UniProtKB-KW"/>
</dbReference>
<dbReference type="Proteomes" id="UP000184513">
    <property type="component" value="Unassembled WGS sequence"/>
</dbReference>
<keyword evidence="2" id="KW-0808">Transferase</keyword>